<evidence type="ECO:0008006" key="4">
    <source>
        <dbReference type="Google" id="ProtNLM"/>
    </source>
</evidence>
<name>A0A1F8GRQ2_9BACT</name>
<reference evidence="2 3" key="1">
    <citation type="journal article" date="2016" name="Nat. Commun.">
        <title>Thousands of microbial genomes shed light on interconnected biogeochemical processes in an aquifer system.</title>
        <authorList>
            <person name="Anantharaman K."/>
            <person name="Brown C.T."/>
            <person name="Hug L.A."/>
            <person name="Sharon I."/>
            <person name="Castelle C.J."/>
            <person name="Probst A.J."/>
            <person name="Thomas B.C."/>
            <person name="Singh A."/>
            <person name="Wilkins M.J."/>
            <person name="Karaoz U."/>
            <person name="Brodie E.L."/>
            <person name="Williams K.H."/>
            <person name="Hubbard S.S."/>
            <person name="Banfield J.F."/>
        </authorList>
    </citation>
    <scope>NUCLEOTIDE SEQUENCE [LARGE SCALE GENOMIC DNA]</scope>
</reference>
<sequence>MSEFEPQLTKMGNFRKDNEPGLSWMVIIILLALLATAIIIFANPQDMATSTSTPSFDESPTPSMAARVYTVSYDAGVFSPTNLRIHAGDTVRFKNESVFPIRVASDDIVGFDSVGDVPQGSYFAYTFAARGTFSYYNTHNKGQTGTIIVR</sequence>
<keyword evidence="1" id="KW-1133">Transmembrane helix</keyword>
<dbReference type="AlphaFoldDB" id="A0A1F8GRQ2"/>
<keyword evidence="1" id="KW-0472">Membrane</keyword>
<accession>A0A1F8GRQ2</accession>
<dbReference type="EMBL" id="MGKO01000008">
    <property type="protein sequence ID" value="OGN27670.1"/>
    <property type="molecule type" value="Genomic_DNA"/>
</dbReference>
<proteinExistence type="predicted"/>
<dbReference type="Proteomes" id="UP000178444">
    <property type="component" value="Unassembled WGS sequence"/>
</dbReference>
<organism evidence="2 3">
    <name type="scientific">Candidatus Yanofskybacteria bacterium RIFCSPLOWO2_01_FULL_49_17</name>
    <dbReference type="NCBI Taxonomy" id="1802700"/>
    <lineage>
        <taxon>Bacteria</taxon>
        <taxon>Candidatus Yanofskyibacteriota</taxon>
    </lineage>
</organism>
<protein>
    <recommendedName>
        <fullName evidence="4">EfeO-type cupredoxin-like domain-containing protein</fullName>
    </recommendedName>
</protein>
<evidence type="ECO:0000313" key="2">
    <source>
        <dbReference type="EMBL" id="OGN27670.1"/>
    </source>
</evidence>
<comment type="caution">
    <text evidence="2">The sequence shown here is derived from an EMBL/GenBank/DDBJ whole genome shotgun (WGS) entry which is preliminary data.</text>
</comment>
<evidence type="ECO:0000313" key="3">
    <source>
        <dbReference type="Proteomes" id="UP000178444"/>
    </source>
</evidence>
<feature type="transmembrane region" description="Helical" evidence="1">
    <location>
        <begin position="21"/>
        <end position="42"/>
    </location>
</feature>
<dbReference type="InterPro" id="IPR008972">
    <property type="entry name" value="Cupredoxin"/>
</dbReference>
<dbReference type="Gene3D" id="2.60.40.420">
    <property type="entry name" value="Cupredoxins - blue copper proteins"/>
    <property type="match status" value="1"/>
</dbReference>
<dbReference type="SUPFAM" id="SSF49503">
    <property type="entry name" value="Cupredoxins"/>
    <property type="match status" value="1"/>
</dbReference>
<gene>
    <name evidence="2" type="ORF">A2941_01630</name>
</gene>
<evidence type="ECO:0000256" key="1">
    <source>
        <dbReference type="SAM" id="Phobius"/>
    </source>
</evidence>
<keyword evidence="1" id="KW-0812">Transmembrane</keyword>